<evidence type="ECO:0000256" key="1">
    <source>
        <dbReference type="ARBA" id="ARBA00004651"/>
    </source>
</evidence>
<dbReference type="Pfam" id="PF01810">
    <property type="entry name" value="LysE"/>
    <property type="match status" value="1"/>
</dbReference>
<feature type="transmembrane region" description="Helical" evidence="6">
    <location>
        <begin position="6"/>
        <end position="22"/>
    </location>
</feature>
<dbReference type="AlphaFoldDB" id="A0AAN4VWC1"/>
<accession>A0AAN4VWC1</accession>
<keyword evidence="5 6" id="KW-0472">Membrane</keyword>
<evidence type="ECO:0000256" key="6">
    <source>
        <dbReference type="SAM" id="Phobius"/>
    </source>
</evidence>
<proteinExistence type="predicted"/>
<feature type="transmembrane region" description="Helical" evidence="6">
    <location>
        <begin position="29"/>
        <end position="51"/>
    </location>
</feature>
<dbReference type="PANTHER" id="PTHR30086">
    <property type="entry name" value="ARGININE EXPORTER PROTEIN ARGO"/>
    <property type="match status" value="1"/>
</dbReference>
<organism evidence="7 8">
    <name type="scientific">Persicobacter diffluens</name>
    <dbReference type="NCBI Taxonomy" id="981"/>
    <lineage>
        <taxon>Bacteria</taxon>
        <taxon>Pseudomonadati</taxon>
        <taxon>Bacteroidota</taxon>
        <taxon>Cytophagia</taxon>
        <taxon>Cytophagales</taxon>
        <taxon>Persicobacteraceae</taxon>
        <taxon>Persicobacter</taxon>
    </lineage>
</organism>
<dbReference type="GO" id="GO:0005886">
    <property type="term" value="C:plasma membrane"/>
    <property type="evidence" value="ECO:0007669"/>
    <property type="project" value="UniProtKB-SubCell"/>
</dbReference>
<feature type="transmembrane region" description="Helical" evidence="6">
    <location>
        <begin position="175"/>
        <end position="196"/>
    </location>
</feature>
<dbReference type="InterPro" id="IPR001123">
    <property type="entry name" value="LeuE-type"/>
</dbReference>
<dbReference type="PANTHER" id="PTHR30086:SF20">
    <property type="entry name" value="ARGININE EXPORTER PROTEIN ARGO-RELATED"/>
    <property type="match status" value="1"/>
</dbReference>
<keyword evidence="8" id="KW-1185">Reference proteome</keyword>
<comment type="subcellular location">
    <subcellularLocation>
        <location evidence="1">Cell membrane</location>
        <topology evidence="1">Multi-pass membrane protein</topology>
    </subcellularLocation>
</comment>
<evidence type="ECO:0000256" key="3">
    <source>
        <dbReference type="ARBA" id="ARBA00022692"/>
    </source>
</evidence>
<reference evidence="7 8" key="1">
    <citation type="submission" date="2021-12" db="EMBL/GenBank/DDBJ databases">
        <title>Genome sequencing of bacteria with rrn-lacking chromosome and rrn-plasmid.</title>
        <authorList>
            <person name="Anda M."/>
            <person name="Iwasaki W."/>
        </authorList>
    </citation>
    <scope>NUCLEOTIDE SEQUENCE [LARGE SCALE GENOMIC DNA]</scope>
    <source>
        <strain evidence="7 8">NBRC 15940</strain>
    </source>
</reference>
<feature type="transmembrane region" description="Helical" evidence="6">
    <location>
        <begin position="143"/>
        <end position="163"/>
    </location>
</feature>
<dbReference type="EMBL" id="BQKE01000001">
    <property type="protein sequence ID" value="GJM60241.1"/>
    <property type="molecule type" value="Genomic_DNA"/>
</dbReference>
<sequence>MFGVLLAFMVGPAFFALIQTSIHKGFRAGATLAVGISTSDALYILLSYIGVTSLVDNPEVHEMMATVGGLVMVVYAGLLLLRPPKAPQRMENRATTTISKVGHFGQFLKGFFLNGMNPGIVLFWIAMVGIITTNQSYTPMDRHLFFVGIIVSVFSVDLTKAYAAHRLSQIITVKLLRRLNLIIGVVLMVFGMKLLFDAYQDHYYPGSRKGPDVEFLKEL</sequence>
<dbReference type="Proteomes" id="UP001310022">
    <property type="component" value="Unassembled WGS sequence"/>
</dbReference>
<evidence type="ECO:0000313" key="8">
    <source>
        <dbReference type="Proteomes" id="UP001310022"/>
    </source>
</evidence>
<protein>
    <recommendedName>
        <fullName evidence="9">LysE family translocator</fullName>
    </recommendedName>
</protein>
<evidence type="ECO:0000256" key="2">
    <source>
        <dbReference type="ARBA" id="ARBA00022475"/>
    </source>
</evidence>
<evidence type="ECO:0000256" key="5">
    <source>
        <dbReference type="ARBA" id="ARBA00023136"/>
    </source>
</evidence>
<feature type="transmembrane region" description="Helical" evidence="6">
    <location>
        <begin position="111"/>
        <end position="131"/>
    </location>
</feature>
<comment type="caution">
    <text evidence="7">The sequence shown here is derived from an EMBL/GenBank/DDBJ whole genome shotgun (WGS) entry which is preliminary data.</text>
</comment>
<gene>
    <name evidence="7" type="ORF">PEDI_07930</name>
</gene>
<keyword evidence="2" id="KW-1003">Cell membrane</keyword>
<evidence type="ECO:0000313" key="7">
    <source>
        <dbReference type="EMBL" id="GJM60241.1"/>
    </source>
</evidence>
<dbReference type="GO" id="GO:0015171">
    <property type="term" value="F:amino acid transmembrane transporter activity"/>
    <property type="evidence" value="ECO:0007669"/>
    <property type="project" value="TreeGrafter"/>
</dbReference>
<keyword evidence="3 6" id="KW-0812">Transmembrane</keyword>
<evidence type="ECO:0008006" key="9">
    <source>
        <dbReference type="Google" id="ProtNLM"/>
    </source>
</evidence>
<name>A0AAN4VWC1_9BACT</name>
<evidence type="ECO:0000256" key="4">
    <source>
        <dbReference type="ARBA" id="ARBA00022989"/>
    </source>
</evidence>
<feature type="transmembrane region" description="Helical" evidence="6">
    <location>
        <begin position="63"/>
        <end position="81"/>
    </location>
</feature>
<keyword evidence="4 6" id="KW-1133">Transmembrane helix</keyword>